<evidence type="ECO:0000256" key="5">
    <source>
        <dbReference type="ARBA" id="ARBA00022741"/>
    </source>
</evidence>
<evidence type="ECO:0000256" key="3">
    <source>
        <dbReference type="ARBA" id="ARBA00022490"/>
    </source>
</evidence>
<comment type="subcellular location">
    <subcellularLocation>
        <location evidence="1 7 8">Cytoplasm</location>
    </subcellularLocation>
</comment>
<dbReference type="Proteomes" id="UP000194641">
    <property type="component" value="Unassembled WGS sequence"/>
</dbReference>
<dbReference type="Gene3D" id="3.90.190.20">
    <property type="entry name" value="Mur ligase, C-terminal domain"/>
    <property type="match status" value="1"/>
</dbReference>
<dbReference type="InterPro" id="IPR036615">
    <property type="entry name" value="Mur_ligase_C_dom_sf"/>
</dbReference>
<dbReference type="RefSeq" id="WP_086659794.1">
    <property type="nucleotide sequence ID" value="NZ_JBJJWX010000001.1"/>
</dbReference>
<gene>
    <name evidence="7" type="primary">murD</name>
    <name evidence="11" type="ORF">HK17_10690</name>
</gene>
<comment type="catalytic activity">
    <reaction evidence="7 8">
        <text>UDP-N-acetyl-alpha-D-muramoyl-L-alanine + D-glutamate + ATP = UDP-N-acetyl-alpha-D-muramoyl-L-alanyl-D-glutamate + ADP + phosphate + H(+)</text>
        <dbReference type="Rhea" id="RHEA:16429"/>
        <dbReference type="ChEBI" id="CHEBI:15378"/>
        <dbReference type="ChEBI" id="CHEBI:29986"/>
        <dbReference type="ChEBI" id="CHEBI:30616"/>
        <dbReference type="ChEBI" id="CHEBI:43474"/>
        <dbReference type="ChEBI" id="CHEBI:83898"/>
        <dbReference type="ChEBI" id="CHEBI:83900"/>
        <dbReference type="ChEBI" id="CHEBI:456216"/>
        <dbReference type="EC" id="6.3.2.9"/>
    </reaction>
</comment>
<evidence type="ECO:0000313" key="11">
    <source>
        <dbReference type="EMBL" id="OUI92122.1"/>
    </source>
</evidence>
<reference evidence="12" key="1">
    <citation type="submission" date="2014-06" db="EMBL/GenBank/DDBJ databases">
        <authorList>
            <person name="Winans N.J."/>
            <person name="Newell P.D."/>
            <person name="Douglas A.E."/>
        </authorList>
    </citation>
    <scope>NUCLEOTIDE SEQUENCE [LARGE SCALE GENOMIC DNA]</scope>
</reference>
<evidence type="ECO:0000256" key="7">
    <source>
        <dbReference type="HAMAP-Rule" id="MF_00639"/>
    </source>
</evidence>
<dbReference type="GO" id="GO:0051301">
    <property type="term" value="P:cell division"/>
    <property type="evidence" value="ECO:0007669"/>
    <property type="project" value="UniProtKB-KW"/>
</dbReference>
<evidence type="ECO:0000256" key="8">
    <source>
        <dbReference type="RuleBase" id="RU003664"/>
    </source>
</evidence>
<keyword evidence="4 7" id="KW-0436">Ligase</keyword>
<evidence type="ECO:0000256" key="1">
    <source>
        <dbReference type="ARBA" id="ARBA00004496"/>
    </source>
</evidence>
<dbReference type="SUPFAM" id="SSF53244">
    <property type="entry name" value="MurD-like peptide ligases, peptide-binding domain"/>
    <property type="match status" value="1"/>
</dbReference>
<dbReference type="SUPFAM" id="SSF53623">
    <property type="entry name" value="MurD-like peptide ligases, catalytic domain"/>
    <property type="match status" value="1"/>
</dbReference>
<dbReference type="Gene3D" id="3.40.50.720">
    <property type="entry name" value="NAD(P)-binding Rossmann-like Domain"/>
    <property type="match status" value="1"/>
</dbReference>
<keyword evidence="5 7" id="KW-0547">Nucleotide-binding</keyword>
<evidence type="ECO:0000313" key="12">
    <source>
        <dbReference type="Proteomes" id="UP000194641"/>
    </source>
</evidence>
<keyword evidence="3 7" id="KW-0963">Cytoplasm</keyword>
<dbReference type="PANTHER" id="PTHR43692:SF1">
    <property type="entry name" value="UDP-N-ACETYLMURAMOYLALANINE--D-GLUTAMATE LIGASE"/>
    <property type="match status" value="1"/>
</dbReference>
<accession>A0A252AQF5</accession>
<organism evidence="11 12">
    <name type="scientific">Acetobacter indonesiensis</name>
    <dbReference type="NCBI Taxonomy" id="104101"/>
    <lineage>
        <taxon>Bacteria</taxon>
        <taxon>Pseudomonadati</taxon>
        <taxon>Pseudomonadota</taxon>
        <taxon>Alphaproteobacteria</taxon>
        <taxon>Acetobacterales</taxon>
        <taxon>Acetobacteraceae</taxon>
        <taxon>Acetobacter</taxon>
    </lineage>
</organism>
<dbReference type="InterPro" id="IPR005762">
    <property type="entry name" value="MurD"/>
</dbReference>
<dbReference type="InterPro" id="IPR004101">
    <property type="entry name" value="Mur_ligase_C"/>
</dbReference>
<dbReference type="SUPFAM" id="SSF51984">
    <property type="entry name" value="MurCD N-terminal domain"/>
    <property type="match status" value="1"/>
</dbReference>
<dbReference type="HAMAP" id="MF_00639">
    <property type="entry name" value="MurD"/>
    <property type="match status" value="1"/>
</dbReference>
<proteinExistence type="inferred from homology"/>
<feature type="domain" description="Mur ligase central" evidence="10">
    <location>
        <begin position="129"/>
        <end position="310"/>
    </location>
</feature>
<dbReference type="AlphaFoldDB" id="A0A252AQF5"/>
<keyword evidence="7 8" id="KW-0133">Cell shape</keyword>
<comment type="pathway">
    <text evidence="2 7 8">Cell wall biogenesis; peptidoglycan biosynthesis.</text>
</comment>
<dbReference type="GO" id="GO:0071555">
    <property type="term" value="P:cell wall organization"/>
    <property type="evidence" value="ECO:0007669"/>
    <property type="project" value="UniProtKB-KW"/>
</dbReference>
<evidence type="ECO:0000259" key="10">
    <source>
        <dbReference type="Pfam" id="PF08245"/>
    </source>
</evidence>
<dbReference type="PANTHER" id="PTHR43692">
    <property type="entry name" value="UDP-N-ACETYLMURAMOYLALANINE--D-GLUTAMATE LIGASE"/>
    <property type="match status" value="1"/>
</dbReference>
<sequence length="480" mass="50140">MSTFPPTLFEGQRYAVLGLGRNGVPAVLALARCGATVQAWDDGENARTALAKHCTTLSADVAARITCAPIETVMGFDGLILSPGIPHLLPKPHPVALLAQDAGVPILSDAELLYRAVRGAGSKARFAGITGTNGKSTTTTLLAHILDNAGLPVAAGGNLGPAALALPLLPDNGVYVLEMSSYMLERLDRLHFDAACLLNLTPDHLDRHAGMEGYALAKTRVFAGQTPDDLAVIGVEDDWCREIAAKLKAGPARCVTISGAAVTPPSMLYGQNNALWQNNTTAGPQKVADIGPALPGSHNAENAAAAYAMAEFLGVSQADIASGLRTFPGLPHRQKVVAEQNGVVFVDDSKATNADASSRALGCYDRLVWIAGGMAKEGGISSLTAYFPRITHTFLIGRDAEELAATLRAHNAPYTIVGTLEAAVPAAYATAQQSHTPVVLLSPACASFDQFSGFEARGLRFQELARTMQADTAPQTGKNG</sequence>
<evidence type="ECO:0000256" key="6">
    <source>
        <dbReference type="ARBA" id="ARBA00022840"/>
    </source>
</evidence>
<dbReference type="GO" id="GO:0005737">
    <property type="term" value="C:cytoplasm"/>
    <property type="evidence" value="ECO:0007669"/>
    <property type="project" value="UniProtKB-SubCell"/>
</dbReference>
<dbReference type="Gene3D" id="3.40.1190.10">
    <property type="entry name" value="Mur-like, catalytic domain"/>
    <property type="match status" value="1"/>
</dbReference>
<name>A0A252AQF5_9PROT</name>
<evidence type="ECO:0000259" key="9">
    <source>
        <dbReference type="Pfam" id="PF02875"/>
    </source>
</evidence>
<protein>
    <recommendedName>
        <fullName evidence="7 8">UDP-N-acetylmuramoylalanine--D-glutamate ligase</fullName>
        <ecNumber evidence="7 8">6.3.2.9</ecNumber>
    </recommendedName>
    <alternativeName>
        <fullName evidence="7">D-glutamic acid-adding enzyme</fullName>
    </alternativeName>
    <alternativeName>
        <fullName evidence="7">UDP-N-acetylmuramoyl-L-alanyl-D-glutamate synthetase</fullName>
    </alternativeName>
</protein>
<dbReference type="UniPathway" id="UPA00219"/>
<dbReference type="GO" id="GO:0008764">
    <property type="term" value="F:UDP-N-acetylmuramoylalanine-D-glutamate ligase activity"/>
    <property type="evidence" value="ECO:0007669"/>
    <property type="project" value="UniProtKB-UniRule"/>
</dbReference>
<keyword evidence="7 8" id="KW-0132">Cell division</keyword>
<keyword evidence="7 8" id="KW-0573">Peptidoglycan synthesis</keyword>
<dbReference type="InterPro" id="IPR013221">
    <property type="entry name" value="Mur_ligase_cen"/>
</dbReference>
<comment type="function">
    <text evidence="7 8">Cell wall formation. Catalyzes the addition of glutamate to the nucleotide precursor UDP-N-acetylmuramoyl-L-alanine (UMA).</text>
</comment>
<dbReference type="Pfam" id="PF08245">
    <property type="entry name" value="Mur_ligase_M"/>
    <property type="match status" value="1"/>
</dbReference>
<dbReference type="EC" id="6.3.2.9" evidence="7 8"/>
<dbReference type="GO" id="GO:0009252">
    <property type="term" value="P:peptidoglycan biosynthetic process"/>
    <property type="evidence" value="ECO:0007669"/>
    <property type="project" value="UniProtKB-UniRule"/>
</dbReference>
<dbReference type="InterPro" id="IPR036565">
    <property type="entry name" value="Mur-like_cat_sf"/>
</dbReference>
<keyword evidence="7 8" id="KW-0131">Cell cycle</keyword>
<keyword evidence="6 7" id="KW-0067">ATP-binding</keyword>
<evidence type="ECO:0000256" key="2">
    <source>
        <dbReference type="ARBA" id="ARBA00004752"/>
    </source>
</evidence>
<feature type="binding site" evidence="7">
    <location>
        <begin position="131"/>
        <end position="137"/>
    </location>
    <ligand>
        <name>ATP</name>
        <dbReference type="ChEBI" id="CHEBI:30616"/>
    </ligand>
</feature>
<evidence type="ECO:0000256" key="4">
    <source>
        <dbReference type="ARBA" id="ARBA00022598"/>
    </source>
</evidence>
<dbReference type="GO" id="GO:0005524">
    <property type="term" value="F:ATP binding"/>
    <property type="evidence" value="ECO:0007669"/>
    <property type="project" value="UniProtKB-UniRule"/>
</dbReference>
<dbReference type="EMBL" id="JOPA01000034">
    <property type="protein sequence ID" value="OUI92122.1"/>
    <property type="molecule type" value="Genomic_DNA"/>
</dbReference>
<dbReference type="NCBIfam" id="TIGR01087">
    <property type="entry name" value="murD"/>
    <property type="match status" value="1"/>
</dbReference>
<comment type="similarity">
    <text evidence="7">Belongs to the MurCDEF family.</text>
</comment>
<feature type="domain" description="Mur ligase C-terminal" evidence="9">
    <location>
        <begin position="332"/>
        <end position="445"/>
    </location>
</feature>
<dbReference type="GO" id="GO:0008360">
    <property type="term" value="P:regulation of cell shape"/>
    <property type="evidence" value="ECO:0007669"/>
    <property type="project" value="UniProtKB-KW"/>
</dbReference>
<comment type="caution">
    <text evidence="11">The sequence shown here is derived from an EMBL/GenBank/DDBJ whole genome shotgun (WGS) entry which is preliminary data.</text>
</comment>
<dbReference type="Pfam" id="PF02875">
    <property type="entry name" value="Mur_ligase_C"/>
    <property type="match status" value="1"/>
</dbReference>
<keyword evidence="7 8" id="KW-0961">Cell wall biogenesis/degradation</keyword>